<dbReference type="InterPro" id="IPR028082">
    <property type="entry name" value="Peripla_BP_I"/>
</dbReference>
<dbReference type="InterPro" id="IPR000843">
    <property type="entry name" value="HTH_LacI"/>
</dbReference>
<evidence type="ECO:0000256" key="2">
    <source>
        <dbReference type="ARBA" id="ARBA00023125"/>
    </source>
</evidence>
<dbReference type="PANTHER" id="PTHR30146">
    <property type="entry name" value="LACI-RELATED TRANSCRIPTIONAL REPRESSOR"/>
    <property type="match status" value="1"/>
</dbReference>
<dbReference type="CDD" id="cd06267">
    <property type="entry name" value="PBP1_LacI_sugar_binding-like"/>
    <property type="match status" value="1"/>
</dbReference>
<evidence type="ECO:0000313" key="6">
    <source>
        <dbReference type="Proteomes" id="UP001596058"/>
    </source>
</evidence>
<dbReference type="PRINTS" id="PR00036">
    <property type="entry name" value="HTHLACI"/>
</dbReference>
<dbReference type="InterPro" id="IPR010982">
    <property type="entry name" value="Lambda_DNA-bd_dom_sf"/>
</dbReference>
<dbReference type="PROSITE" id="PS50932">
    <property type="entry name" value="HTH_LACI_2"/>
    <property type="match status" value="1"/>
</dbReference>
<dbReference type="CDD" id="cd01392">
    <property type="entry name" value="HTH_LacI"/>
    <property type="match status" value="1"/>
</dbReference>
<dbReference type="Gene3D" id="1.10.260.40">
    <property type="entry name" value="lambda repressor-like DNA-binding domains"/>
    <property type="match status" value="1"/>
</dbReference>
<dbReference type="EMBL" id="JBHSPA010000016">
    <property type="protein sequence ID" value="MFC5824683.1"/>
    <property type="molecule type" value="Genomic_DNA"/>
</dbReference>
<dbReference type="PROSITE" id="PS00356">
    <property type="entry name" value="HTH_LACI_1"/>
    <property type="match status" value="1"/>
</dbReference>
<feature type="domain" description="HTH lacI-type" evidence="4">
    <location>
        <begin position="3"/>
        <end position="57"/>
    </location>
</feature>
<reference evidence="6" key="1">
    <citation type="journal article" date="2019" name="Int. J. Syst. Evol. Microbiol.">
        <title>The Global Catalogue of Microorganisms (GCM) 10K type strain sequencing project: providing services to taxonomists for standard genome sequencing and annotation.</title>
        <authorList>
            <consortium name="The Broad Institute Genomics Platform"/>
            <consortium name="The Broad Institute Genome Sequencing Center for Infectious Disease"/>
            <person name="Wu L."/>
            <person name="Ma J."/>
        </authorList>
    </citation>
    <scope>NUCLEOTIDE SEQUENCE [LARGE SCALE GENOMIC DNA]</scope>
    <source>
        <strain evidence="6">CCUG 53903</strain>
    </source>
</reference>
<dbReference type="RefSeq" id="WP_379514207.1">
    <property type="nucleotide sequence ID" value="NZ_JBHSPA010000016.1"/>
</dbReference>
<dbReference type="SMART" id="SM00354">
    <property type="entry name" value="HTH_LACI"/>
    <property type="match status" value="1"/>
</dbReference>
<accession>A0ABW1CGF1</accession>
<dbReference type="Proteomes" id="UP001596058">
    <property type="component" value="Unassembled WGS sequence"/>
</dbReference>
<gene>
    <name evidence="5" type="ORF">ACFPZ3_12565</name>
</gene>
<dbReference type="PANTHER" id="PTHR30146:SF109">
    <property type="entry name" value="HTH-TYPE TRANSCRIPTIONAL REGULATOR GALS"/>
    <property type="match status" value="1"/>
</dbReference>
<sequence>MSATIKDVAKLAGVSIKTVSNVLNGYPYLTPATKAKVQEAVIELDYRPNISARNLRRGRTGIIALALPSMSTPYFAELADLIVKEAEKHDLTVLIDCTAGDLEREKLVTEGFRSRLIDGVILQHWSLSDQYLRSLPDKGPLVLLGERPVRSADSVAIDSREAAQTAVTHLLEIGRRRIAVLGARGGRRRPGHPQAAGRRHEGYAKALDAYGIPFDPALVLSPPGAHSPEDVATSVDELLAKAPDIDAIFCLNDRVALGAIRALISWGVRVPSDVAVVGIDDIEAARLTTPSLTTIAPDKAGIARAAVDMLAERIGGTDRPARRVTADTRLIVRESTLGSALTP</sequence>
<dbReference type="Pfam" id="PF00356">
    <property type="entry name" value="LacI"/>
    <property type="match status" value="1"/>
</dbReference>
<name>A0ABW1CGF1_9ACTN</name>
<evidence type="ECO:0000256" key="3">
    <source>
        <dbReference type="ARBA" id="ARBA00023163"/>
    </source>
</evidence>
<evidence type="ECO:0000313" key="5">
    <source>
        <dbReference type="EMBL" id="MFC5824683.1"/>
    </source>
</evidence>
<keyword evidence="1" id="KW-0805">Transcription regulation</keyword>
<proteinExistence type="predicted"/>
<dbReference type="InterPro" id="IPR046335">
    <property type="entry name" value="LacI/GalR-like_sensor"/>
</dbReference>
<keyword evidence="2 5" id="KW-0238">DNA-binding</keyword>
<evidence type="ECO:0000256" key="1">
    <source>
        <dbReference type="ARBA" id="ARBA00023015"/>
    </source>
</evidence>
<protein>
    <submittedName>
        <fullName evidence="5">LacI family DNA-binding transcriptional regulator</fullName>
    </submittedName>
</protein>
<comment type="caution">
    <text evidence="5">The sequence shown here is derived from an EMBL/GenBank/DDBJ whole genome shotgun (WGS) entry which is preliminary data.</text>
</comment>
<dbReference type="SUPFAM" id="SSF47413">
    <property type="entry name" value="lambda repressor-like DNA-binding domains"/>
    <property type="match status" value="1"/>
</dbReference>
<keyword evidence="3" id="KW-0804">Transcription</keyword>
<dbReference type="Gene3D" id="3.40.50.2300">
    <property type="match status" value="2"/>
</dbReference>
<organism evidence="5 6">
    <name type="scientific">Nonomuraea insulae</name>
    <dbReference type="NCBI Taxonomy" id="1616787"/>
    <lineage>
        <taxon>Bacteria</taxon>
        <taxon>Bacillati</taxon>
        <taxon>Actinomycetota</taxon>
        <taxon>Actinomycetes</taxon>
        <taxon>Streptosporangiales</taxon>
        <taxon>Streptosporangiaceae</taxon>
        <taxon>Nonomuraea</taxon>
    </lineage>
</organism>
<dbReference type="GO" id="GO:0003677">
    <property type="term" value="F:DNA binding"/>
    <property type="evidence" value="ECO:0007669"/>
    <property type="project" value="UniProtKB-KW"/>
</dbReference>
<keyword evidence="6" id="KW-1185">Reference proteome</keyword>
<dbReference type="Pfam" id="PF13377">
    <property type="entry name" value="Peripla_BP_3"/>
    <property type="match status" value="1"/>
</dbReference>
<evidence type="ECO:0000259" key="4">
    <source>
        <dbReference type="PROSITE" id="PS50932"/>
    </source>
</evidence>
<dbReference type="SUPFAM" id="SSF53822">
    <property type="entry name" value="Periplasmic binding protein-like I"/>
    <property type="match status" value="1"/>
</dbReference>